<sequence>CNQGRKDHSSTRALSEGPGSVGGPMRAPGTFHWLFWVWARIRGPHNPLWPGAP</sequence>
<dbReference type="Proteomes" id="UP001162483">
    <property type="component" value="Unassembled WGS sequence"/>
</dbReference>
<protein>
    <submittedName>
        <fullName evidence="2">Uncharacterized protein</fullName>
    </submittedName>
</protein>
<keyword evidence="3" id="KW-1185">Reference proteome</keyword>
<evidence type="ECO:0000256" key="1">
    <source>
        <dbReference type="SAM" id="MobiDB-lite"/>
    </source>
</evidence>
<feature type="non-terminal residue" evidence="2">
    <location>
        <position position="1"/>
    </location>
</feature>
<name>A0ABN9EP99_9NEOB</name>
<comment type="caution">
    <text evidence="2">The sequence shown here is derived from an EMBL/GenBank/DDBJ whole genome shotgun (WGS) entry which is preliminary data.</text>
</comment>
<proteinExistence type="predicted"/>
<dbReference type="EMBL" id="CATNWA010015773">
    <property type="protein sequence ID" value="CAI9586676.1"/>
    <property type="molecule type" value="Genomic_DNA"/>
</dbReference>
<organism evidence="2 3">
    <name type="scientific">Staurois parvus</name>
    <dbReference type="NCBI Taxonomy" id="386267"/>
    <lineage>
        <taxon>Eukaryota</taxon>
        <taxon>Metazoa</taxon>
        <taxon>Chordata</taxon>
        <taxon>Craniata</taxon>
        <taxon>Vertebrata</taxon>
        <taxon>Euteleostomi</taxon>
        <taxon>Amphibia</taxon>
        <taxon>Batrachia</taxon>
        <taxon>Anura</taxon>
        <taxon>Neobatrachia</taxon>
        <taxon>Ranoidea</taxon>
        <taxon>Ranidae</taxon>
        <taxon>Staurois</taxon>
    </lineage>
</organism>
<feature type="compositionally biased region" description="Basic and acidic residues" evidence="1">
    <location>
        <begin position="1"/>
        <end position="10"/>
    </location>
</feature>
<gene>
    <name evidence="2" type="ORF">SPARVUS_LOCUS10406873</name>
</gene>
<accession>A0ABN9EP99</accession>
<feature type="region of interest" description="Disordered" evidence="1">
    <location>
        <begin position="1"/>
        <end position="25"/>
    </location>
</feature>
<evidence type="ECO:0000313" key="3">
    <source>
        <dbReference type="Proteomes" id="UP001162483"/>
    </source>
</evidence>
<evidence type="ECO:0000313" key="2">
    <source>
        <dbReference type="EMBL" id="CAI9586676.1"/>
    </source>
</evidence>
<reference evidence="2" key="1">
    <citation type="submission" date="2023-05" db="EMBL/GenBank/DDBJ databases">
        <authorList>
            <person name="Stuckert A."/>
        </authorList>
    </citation>
    <scope>NUCLEOTIDE SEQUENCE</scope>
</reference>